<reference evidence="3" key="1">
    <citation type="journal article" date="2020" name="Genome Biol.">
        <title>Gamete binning: chromosome-level and haplotype-resolved genome assembly enabled by high-throughput single-cell sequencing of gamete genomes.</title>
        <authorList>
            <person name="Campoy J.A."/>
            <person name="Sun H."/>
            <person name="Goel M."/>
            <person name="Jiao W.-B."/>
            <person name="Folz-Donahue K."/>
            <person name="Wang N."/>
            <person name="Rubio M."/>
            <person name="Liu C."/>
            <person name="Kukat C."/>
            <person name="Ruiz D."/>
            <person name="Huettel B."/>
            <person name="Schneeberger K."/>
        </authorList>
    </citation>
    <scope>NUCLEOTIDE SEQUENCE [LARGE SCALE GENOMIC DNA]</scope>
    <source>
        <strain evidence="3">cv. Rojo Pasion</strain>
    </source>
</reference>
<evidence type="ECO:0000313" key="3">
    <source>
        <dbReference type="Proteomes" id="UP000507245"/>
    </source>
</evidence>
<gene>
    <name evidence="2" type="ORF">ORAREDHAP_LOCUS41224</name>
</gene>
<dbReference type="AlphaFoldDB" id="A0A6J5XY82"/>
<proteinExistence type="predicted"/>
<dbReference type="Proteomes" id="UP000507245">
    <property type="component" value="Unassembled WGS sequence"/>
</dbReference>
<dbReference type="EMBL" id="CAEKKB010000007">
    <property type="protein sequence ID" value="CAB4316228.1"/>
    <property type="molecule type" value="Genomic_DNA"/>
</dbReference>
<keyword evidence="3" id="KW-1185">Reference proteome</keyword>
<feature type="region of interest" description="Disordered" evidence="1">
    <location>
        <begin position="1"/>
        <end position="48"/>
    </location>
</feature>
<feature type="compositionally biased region" description="Basic and acidic residues" evidence="1">
    <location>
        <begin position="1"/>
        <end position="27"/>
    </location>
</feature>
<accession>A0A6J5XY82</accession>
<evidence type="ECO:0000256" key="1">
    <source>
        <dbReference type="SAM" id="MobiDB-lite"/>
    </source>
</evidence>
<protein>
    <submittedName>
        <fullName evidence="2">Uncharacterized protein</fullName>
    </submittedName>
</protein>
<name>A0A6J5XY82_PRUAR</name>
<sequence>MLDSQEKGEEQLNPRLPRKEEELKNVEKNSTGEFMHNSALEKAPAHKSSRLIIDGRQLLKQ</sequence>
<evidence type="ECO:0000313" key="2">
    <source>
        <dbReference type="EMBL" id="CAB4316228.1"/>
    </source>
</evidence>
<organism evidence="2 3">
    <name type="scientific">Prunus armeniaca</name>
    <name type="common">Apricot</name>
    <name type="synonym">Armeniaca vulgaris</name>
    <dbReference type="NCBI Taxonomy" id="36596"/>
    <lineage>
        <taxon>Eukaryota</taxon>
        <taxon>Viridiplantae</taxon>
        <taxon>Streptophyta</taxon>
        <taxon>Embryophyta</taxon>
        <taxon>Tracheophyta</taxon>
        <taxon>Spermatophyta</taxon>
        <taxon>Magnoliopsida</taxon>
        <taxon>eudicotyledons</taxon>
        <taxon>Gunneridae</taxon>
        <taxon>Pentapetalae</taxon>
        <taxon>rosids</taxon>
        <taxon>fabids</taxon>
        <taxon>Rosales</taxon>
        <taxon>Rosaceae</taxon>
        <taxon>Amygdaloideae</taxon>
        <taxon>Amygdaleae</taxon>
        <taxon>Prunus</taxon>
    </lineage>
</organism>